<accession>R9CM10</accession>
<gene>
    <name evidence="1" type="ORF">A500_00410</name>
</gene>
<dbReference type="Pfam" id="PF03881">
    <property type="entry name" value="Fructosamin_kin"/>
    <property type="match status" value="1"/>
</dbReference>
<dbReference type="GO" id="GO:0016740">
    <property type="term" value="F:transferase activity"/>
    <property type="evidence" value="ECO:0007669"/>
    <property type="project" value="UniProtKB-KW"/>
</dbReference>
<dbReference type="EMBL" id="ASRV01000008">
    <property type="protein sequence ID" value="EOR28231.1"/>
    <property type="molecule type" value="Genomic_DNA"/>
</dbReference>
<dbReference type="AlphaFoldDB" id="R9CM10"/>
<comment type="caution">
    <text evidence="1">The sequence shown here is derived from an EMBL/GenBank/DDBJ whole genome shotgun (WGS) entry which is preliminary data.</text>
</comment>
<keyword evidence="2" id="KW-1185">Reference proteome</keyword>
<dbReference type="OrthoDB" id="334783at2"/>
<dbReference type="InterPro" id="IPR011009">
    <property type="entry name" value="Kinase-like_dom_sf"/>
</dbReference>
<organism evidence="1 2">
    <name type="scientific">Clostridium sartagoforme AAU1</name>
    <dbReference type="NCBI Taxonomy" id="1202534"/>
    <lineage>
        <taxon>Bacteria</taxon>
        <taxon>Bacillati</taxon>
        <taxon>Bacillota</taxon>
        <taxon>Clostridia</taxon>
        <taxon>Eubacteriales</taxon>
        <taxon>Clostridiaceae</taxon>
        <taxon>Clostridium</taxon>
    </lineage>
</organism>
<dbReference type="InterPro" id="IPR051678">
    <property type="entry name" value="AGP_Transferase"/>
</dbReference>
<sequence length="335" mass="39653">MKSRTKNLISNEEIEKLVRINFGEECKIGNIRELSGGMFNSAYSIERIIEKDKIVLKVSVAESAPILSYEKDIMKTEIEVYRIVHEKTNIPAPYILAYDFSRNHINSNYFFMTTVEGKPMNRVLKNISKDNFEAIKIKLASYFAQLHRVKGNYFGYFTTNEELQFTSWKEAFINMFSMILKDGEKRRVKLPYERMDSILKEKSVYLEEVKESSLVDYALWAGNVFLKKNGENYDIEAIIDFERAFWGDPLADFPPAFQLIKDIKKEEQFWDAYTTEMKIDKVLKKEDEIRLLLYKLYIFSIMAVETYRYNYFYGQLQKRYAKSIILRSLKELENI</sequence>
<evidence type="ECO:0000313" key="2">
    <source>
        <dbReference type="Proteomes" id="UP000013988"/>
    </source>
</evidence>
<dbReference type="PANTHER" id="PTHR21310">
    <property type="entry name" value="AMINOGLYCOSIDE PHOSPHOTRANSFERASE-RELATED-RELATED"/>
    <property type="match status" value="1"/>
</dbReference>
<dbReference type="PATRIC" id="fig|1202534.3.peg.80"/>
<dbReference type="Proteomes" id="UP000013988">
    <property type="component" value="Unassembled WGS sequence"/>
</dbReference>
<dbReference type="PANTHER" id="PTHR21310:SF15">
    <property type="entry name" value="AMINOGLYCOSIDE PHOSPHOTRANSFERASE DOMAIN-CONTAINING PROTEIN"/>
    <property type="match status" value="1"/>
</dbReference>
<dbReference type="SUPFAM" id="SSF56112">
    <property type="entry name" value="Protein kinase-like (PK-like)"/>
    <property type="match status" value="1"/>
</dbReference>
<reference evidence="1 2" key="1">
    <citation type="submission" date="2013-03" db="EMBL/GenBank/DDBJ databases">
        <title>Whole genome shotgun sequencing of Clostridium sartagoforme AAU1.</title>
        <authorList>
            <person name="Joshi C.G."/>
            <person name="Duggirala S.M."/>
            <person name="Nathani N.M."/>
            <person name="Bhatt V.D."/>
            <person name="Patel A.K."/>
            <person name="Pandya P.R."/>
            <person name="KaPatel J.A."/>
        </authorList>
    </citation>
    <scope>NUCLEOTIDE SEQUENCE [LARGE SCALE GENOMIC DNA]</scope>
    <source>
        <strain evidence="1 2">AAU1</strain>
    </source>
</reference>
<evidence type="ECO:0000313" key="1">
    <source>
        <dbReference type="EMBL" id="EOR28231.1"/>
    </source>
</evidence>
<proteinExistence type="predicted"/>
<name>R9CM10_9CLOT</name>
<protein>
    <submittedName>
        <fullName evidence="1">Aminoglycoside phosphotransferase</fullName>
    </submittedName>
</protein>
<dbReference type="RefSeq" id="WP_016205619.1">
    <property type="nucleotide sequence ID" value="NZ_ASRV01000008.1"/>
</dbReference>
<dbReference type="Gene3D" id="3.30.200.20">
    <property type="entry name" value="Phosphorylase Kinase, domain 1"/>
    <property type="match status" value="1"/>
</dbReference>
<dbReference type="Gene3D" id="3.90.1200.10">
    <property type="match status" value="1"/>
</dbReference>
<dbReference type="InterPro" id="IPR016477">
    <property type="entry name" value="Fructo-/Ketosamine-3-kinase"/>
</dbReference>
<keyword evidence="1" id="KW-0808">Transferase</keyword>